<accession>S5SYU6</accession>
<sequence length="278" mass="32313">NQTCSLGMPDTVRLFDSMPAIKMDEVTMAARADFEVMLNGDPQDLRELSERVGTTEYFHIWGGVDHWNDCPSDYFSFNSIYFEGEDDENLIWQISYELSSLFNGASKLFWRDARPITIHKILLEGKPLDWHEPMMPLSLLRRPAISQYKWNEEVKCALRMSARLGLMILATENEDVYMLLKQFELENSWVGYYRLLETIDSHARVKGITIGEDKKERESFTFTANNYSITGFDSRHGFKDKVKASRLPVMKIDQGYAFVTKMCKSYLDQAYAQFFKFG</sequence>
<evidence type="ECO:0000313" key="1">
    <source>
        <dbReference type="EMBL" id="AGS36761.1"/>
    </source>
</evidence>
<dbReference type="AlphaFoldDB" id="S5SYU6"/>
<name>S5SYU6_PSEFL</name>
<feature type="non-terminal residue" evidence="1">
    <location>
        <position position="1"/>
    </location>
</feature>
<dbReference type="EMBL" id="KC883805">
    <property type="protein sequence ID" value="AGS36761.1"/>
    <property type="molecule type" value="Genomic_DNA"/>
</dbReference>
<protein>
    <submittedName>
        <fullName evidence="1">SpoT/RelA</fullName>
    </submittedName>
</protein>
<proteinExistence type="predicted"/>
<reference evidence="1" key="1">
    <citation type="submission" date="2013-04" db="EMBL/GenBank/DDBJ databases">
        <title>Antibiotic production, colony morphology and biocontrol performance by Pseudomonas fluorescens In5 is modulated by growth conditions.</title>
        <authorList>
            <person name="Michelsen C.F."/>
            <person name="Stougaard P."/>
        </authorList>
    </citation>
    <scope>NUCLEOTIDE SEQUENCE</scope>
    <source>
        <strain evidence="1">In5</strain>
    </source>
</reference>
<organism evidence="1">
    <name type="scientific">Pseudomonas fluorescens</name>
    <dbReference type="NCBI Taxonomy" id="294"/>
    <lineage>
        <taxon>Bacteria</taxon>
        <taxon>Pseudomonadati</taxon>
        <taxon>Pseudomonadota</taxon>
        <taxon>Gammaproteobacteria</taxon>
        <taxon>Pseudomonadales</taxon>
        <taxon>Pseudomonadaceae</taxon>
        <taxon>Pseudomonas</taxon>
    </lineage>
</organism>